<sequence length="766" mass="88418">MAMQFEYDDKGTTFYYFLLSFFAMFLLPATYYWFPDNSKKKDKDDKRKPCYCPPCTAKHGSLTKKEPGKKITKLIVRAVLVLLWGLLVAGIVKVSQFEKEFNEYNPYDVLKLEPGATAKEIKKQYRVLSFELHPDRGGDEKEFMKIAKAYQALTDEESKENWDKYGNPDGPGATQFGIALPSWIVDKKNSMWVLGAYLVAFIIILPIVVGTWWYRSIQYSADEVLMDTDQLYWYFFHKTPNMSIKRVIMILAGSMEFEKGHNNNVQERPSDNVELPMLMRELAQLNEKNKERPLCYPYSVKARALLHAHFSRIALPQETLLKDLELILKKCPYLIKEMINVVGQLIALGKAGRVLKPPRLETLENLMKLSQMIVQGVWDCKSAFLMLPHISQEHLRHFHTKKRHIKSIRELVGMKNEERRLLLRTLSDEQYQDIINVCSSFPSLDIEVKVKVIDDEDMHLVTAGSIITAVVKLKRTPLGDFFEDETVSELSVEIANVDEEPPDSPKPAKAWQRKVKKSKGNKKVKKQTNKKTKKPEEEKKEEEKVEKKKEKKSKSKKNADDGENTGDSDYEFNGVDEIEDSGDDEYEDNNEQEPSVDENEGSKDEWSKIKDDDLIQPEKLLELKSKESHIVHCPYFPMEKHEYWWVFIVNKKSGTLLTPPQQVTNLKSEEEVQLKFTAPEKPGAYIYTVVVRSDSYVDLDNSKTFKVNVTEAKEFDPGAHWDYSSDDENKDESGESVYETEEEGEAGEDEKEEEDDDDDDDESADE</sequence>
<organism evidence="12">
    <name type="scientific">Hydra vulgaris</name>
    <name type="common">Hydra</name>
    <name type="synonym">Hydra attenuata</name>
    <dbReference type="NCBI Taxonomy" id="6087"/>
    <lineage>
        <taxon>Eukaryota</taxon>
        <taxon>Metazoa</taxon>
        <taxon>Cnidaria</taxon>
        <taxon>Hydrozoa</taxon>
        <taxon>Hydroidolina</taxon>
        <taxon>Anthoathecata</taxon>
        <taxon>Aplanulata</taxon>
        <taxon>Hydridae</taxon>
        <taxon>Hydra</taxon>
    </lineage>
</organism>
<dbReference type="SUPFAM" id="SSF46565">
    <property type="entry name" value="Chaperone J-domain"/>
    <property type="match status" value="1"/>
</dbReference>
<dbReference type="AlphaFoldDB" id="T2M3Q3"/>
<feature type="compositionally biased region" description="Basic residues" evidence="9">
    <location>
        <begin position="511"/>
        <end position="533"/>
    </location>
</feature>
<comment type="subcellular location">
    <subcellularLocation>
        <location evidence="1">Endoplasmic reticulum membrane</location>
        <topology evidence="1">Multi-pass membrane protein</topology>
    </subcellularLocation>
</comment>
<dbReference type="CDD" id="cd06257">
    <property type="entry name" value="DnaJ"/>
    <property type="match status" value="1"/>
</dbReference>
<dbReference type="Gene3D" id="1.10.150.20">
    <property type="entry name" value="5' to 3' exonuclease, C-terminal subdomain"/>
    <property type="match status" value="1"/>
</dbReference>
<keyword evidence="6 10" id="KW-1133">Transmembrane helix</keyword>
<dbReference type="OrthoDB" id="1734229at2759"/>
<dbReference type="GO" id="GO:0008320">
    <property type="term" value="F:protein transmembrane transporter activity"/>
    <property type="evidence" value="ECO:0007669"/>
    <property type="project" value="TreeGrafter"/>
</dbReference>
<dbReference type="Pfam" id="PF00226">
    <property type="entry name" value="DnaJ"/>
    <property type="match status" value="1"/>
</dbReference>
<dbReference type="OMA" id="RAILHAH"/>
<dbReference type="SUPFAM" id="SSF81296">
    <property type="entry name" value="E set domains"/>
    <property type="match status" value="1"/>
</dbReference>
<feature type="domain" description="J" evidence="11">
    <location>
        <begin position="105"/>
        <end position="166"/>
    </location>
</feature>
<keyword evidence="4" id="KW-0256">Endoplasmic reticulum</keyword>
<evidence type="ECO:0000256" key="4">
    <source>
        <dbReference type="ARBA" id="ARBA00022824"/>
    </source>
</evidence>
<dbReference type="Pfam" id="PF02889">
    <property type="entry name" value="Sec63"/>
    <property type="match status" value="2"/>
</dbReference>
<keyword evidence="7 10" id="KW-0472">Membrane</keyword>
<gene>
    <name evidence="12" type="primary">SEC63</name>
</gene>
<dbReference type="PROSITE" id="PS50076">
    <property type="entry name" value="DNAJ_2"/>
    <property type="match status" value="1"/>
</dbReference>
<dbReference type="InterPro" id="IPR035892">
    <property type="entry name" value="C2_domain_sf"/>
</dbReference>
<evidence type="ECO:0000256" key="6">
    <source>
        <dbReference type="ARBA" id="ARBA00022989"/>
    </source>
</evidence>
<evidence type="ECO:0000256" key="5">
    <source>
        <dbReference type="ARBA" id="ARBA00022927"/>
    </source>
</evidence>
<dbReference type="InterPro" id="IPR014756">
    <property type="entry name" value="Ig_E-set"/>
</dbReference>
<feature type="region of interest" description="Disordered" evidence="9">
    <location>
        <begin position="716"/>
        <end position="766"/>
    </location>
</feature>
<dbReference type="PANTHER" id="PTHR24075:SF0">
    <property type="entry name" value="TRANSLOCATION PROTEIN SEC63 HOMOLOG"/>
    <property type="match status" value="1"/>
</dbReference>
<feature type="compositionally biased region" description="Basic and acidic residues" evidence="9">
    <location>
        <begin position="600"/>
        <end position="611"/>
    </location>
</feature>
<evidence type="ECO:0000313" key="12">
    <source>
        <dbReference type="EMBL" id="CDG66739.1"/>
    </source>
</evidence>
<feature type="transmembrane region" description="Helical" evidence="10">
    <location>
        <begin position="74"/>
        <end position="92"/>
    </location>
</feature>
<dbReference type="FunFam" id="1.10.3380.10:FF:000011">
    <property type="entry name" value="Translocation protein SEC63"/>
    <property type="match status" value="1"/>
</dbReference>
<keyword evidence="8" id="KW-0143">Chaperone</keyword>
<evidence type="ECO:0000256" key="8">
    <source>
        <dbReference type="ARBA" id="ARBA00023186"/>
    </source>
</evidence>
<feature type="region of interest" description="Disordered" evidence="9">
    <location>
        <begin position="493"/>
        <end position="611"/>
    </location>
</feature>
<proteinExistence type="evidence at transcript level"/>
<evidence type="ECO:0000256" key="9">
    <source>
        <dbReference type="SAM" id="MobiDB-lite"/>
    </source>
</evidence>
<dbReference type="FunFam" id="1.10.287.110:FF:000063">
    <property type="entry name" value="Translocation protein SEC63"/>
    <property type="match status" value="1"/>
</dbReference>
<dbReference type="Gene3D" id="1.10.3380.10">
    <property type="entry name" value="Sec63 N-terminal domain-like domain"/>
    <property type="match status" value="1"/>
</dbReference>
<feature type="transmembrane region" description="Helical" evidence="10">
    <location>
        <begin position="191"/>
        <end position="214"/>
    </location>
</feature>
<dbReference type="Gene3D" id="1.10.287.110">
    <property type="entry name" value="DnaJ domain"/>
    <property type="match status" value="1"/>
</dbReference>
<evidence type="ECO:0000256" key="7">
    <source>
        <dbReference type="ARBA" id="ARBA00023136"/>
    </source>
</evidence>
<keyword evidence="2" id="KW-0813">Transport</keyword>
<evidence type="ECO:0000259" key="11">
    <source>
        <dbReference type="PROSITE" id="PS50076"/>
    </source>
</evidence>
<feature type="compositionally biased region" description="Acidic residues" evidence="9">
    <location>
        <begin position="561"/>
        <end position="599"/>
    </location>
</feature>
<dbReference type="GO" id="GO:0031207">
    <property type="term" value="C:Sec62/Sec63 complex"/>
    <property type="evidence" value="ECO:0007669"/>
    <property type="project" value="TreeGrafter"/>
</dbReference>
<dbReference type="GO" id="GO:0006614">
    <property type="term" value="P:SRP-dependent cotranslational protein targeting to membrane"/>
    <property type="evidence" value="ECO:0007669"/>
    <property type="project" value="TreeGrafter"/>
</dbReference>
<dbReference type="SUPFAM" id="SSF158702">
    <property type="entry name" value="Sec63 N-terminal domain-like"/>
    <property type="match status" value="1"/>
</dbReference>
<dbReference type="InterPro" id="IPR001623">
    <property type="entry name" value="DnaJ_domain"/>
</dbReference>
<dbReference type="EMBL" id="HAAD01000507">
    <property type="protein sequence ID" value="CDG66739.1"/>
    <property type="molecule type" value="mRNA"/>
</dbReference>
<dbReference type="PRINTS" id="PR00625">
    <property type="entry name" value="JDOMAIN"/>
</dbReference>
<keyword evidence="3 10" id="KW-0812">Transmembrane</keyword>
<keyword evidence="5" id="KW-0653">Protein transport</keyword>
<dbReference type="GO" id="GO:0006620">
    <property type="term" value="P:post-translational protein targeting to endoplasmic reticulum membrane"/>
    <property type="evidence" value="ECO:0007669"/>
    <property type="project" value="TreeGrafter"/>
</dbReference>
<dbReference type="SMART" id="SM00271">
    <property type="entry name" value="DnaJ"/>
    <property type="match status" value="1"/>
</dbReference>
<accession>T2M3Q3</accession>
<reference evidence="12" key="1">
    <citation type="journal article" date="2013" name="Genome Biol. Evol.">
        <title>Punctuated emergences of genetic and phenotypic innovations in eumetazoan, bilaterian, euteleostome, and hominidae ancestors.</title>
        <authorList>
            <person name="Wenger Y."/>
            <person name="Galliot B."/>
        </authorList>
    </citation>
    <scope>NUCLEOTIDE SEQUENCE</scope>
    <source>
        <tissue evidence="12">Whole animals</tissue>
    </source>
</reference>
<dbReference type="SMART" id="SM00973">
    <property type="entry name" value="Sec63"/>
    <property type="match status" value="1"/>
</dbReference>
<feature type="transmembrane region" description="Helical" evidence="10">
    <location>
        <begin position="14"/>
        <end position="34"/>
    </location>
</feature>
<evidence type="ECO:0000256" key="10">
    <source>
        <dbReference type="SAM" id="Phobius"/>
    </source>
</evidence>
<protein>
    <submittedName>
        <fullName evidence="12">Translocation protein SEC63 homolog</fullName>
    </submittedName>
</protein>
<evidence type="ECO:0000256" key="3">
    <source>
        <dbReference type="ARBA" id="ARBA00022692"/>
    </source>
</evidence>
<evidence type="ECO:0000256" key="1">
    <source>
        <dbReference type="ARBA" id="ARBA00004477"/>
    </source>
</evidence>
<name>T2M3Q3_HYDVU</name>
<dbReference type="GO" id="GO:0003723">
    <property type="term" value="F:RNA binding"/>
    <property type="evidence" value="ECO:0007669"/>
    <property type="project" value="TreeGrafter"/>
</dbReference>
<evidence type="ECO:0000256" key="2">
    <source>
        <dbReference type="ARBA" id="ARBA00022448"/>
    </source>
</evidence>
<feature type="compositionally biased region" description="Basic and acidic residues" evidence="9">
    <location>
        <begin position="534"/>
        <end position="548"/>
    </location>
</feature>
<dbReference type="Gene3D" id="2.60.40.150">
    <property type="entry name" value="C2 domain"/>
    <property type="match status" value="1"/>
</dbReference>
<dbReference type="InterPro" id="IPR036869">
    <property type="entry name" value="J_dom_sf"/>
</dbReference>
<dbReference type="PANTHER" id="PTHR24075">
    <property type="entry name" value="SEC63 DOMAIN-CONTAINING"/>
    <property type="match status" value="1"/>
</dbReference>
<dbReference type="InterPro" id="IPR004179">
    <property type="entry name" value="Sec63-dom"/>
</dbReference>
<feature type="compositionally biased region" description="Acidic residues" evidence="9">
    <location>
        <begin position="738"/>
        <end position="766"/>
    </location>
</feature>